<reference evidence="7" key="1">
    <citation type="journal article" date="2016" name="Genome Announc.">
        <title>Draft Genome Sequences of Five Rapidly Growing Mycobacterium Species, M. thermoresistibile, M. fortuitum subsp. acetamidolyticum, M. canariasense, M. brisbanense, and M. novocastrense.</title>
        <authorList>
            <person name="Katahira K."/>
            <person name="Ogura Y."/>
            <person name="Gotoh Y."/>
            <person name="Hayashi T."/>
        </authorList>
    </citation>
    <scope>NUCLEOTIDE SEQUENCE [LARGE SCALE GENOMIC DNA]</scope>
    <source>
        <strain evidence="7">JCM15654</strain>
    </source>
</reference>
<sequence>MRGDDMPAHWVGNGELSRGFRGLPCGYRDVAAVTFAIGGTQLQIMTRGARTQRDREEPLRNSEYAEADEAELTPDQAALLAEQAEAEVAEAESAAMAARTRALRLREQAAASRPAEAAEVDACKTASDGGASHADMVARQPNGRRLPRLGLARPRPSIVAAALALACTAVLVAATGYFVWHQQKVLREAHDRAEFTAAARQVVVTLMSIDFNNAQGDVQRIVDNSTGAFRDDFQHAAEDFIKVAKDAKVTTAATANAAAVESMTHDSAVVLVTASSTVTNAAGAKDAPRTWRLSVDLQREGDQIKMSKVEFVP</sequence>
<dbReference type="STRING" id="146020.RMCB_3933"/>
<dbReference type="PANTHER" id="PTHR37042">
    <property type="entry name" value="OUTER MEMBRANE PROTEIN RV1973"/>
    <property type="match status" value="1"/>
</dbReference>
<feature type="region of interest" description="Disordered" evidence="4">
    <location>
        <begin position="46"/>
        <end position="70"/>
    </location>
</feature>
<proteinExistence type="predicted"/>
<feature type="compositionally biased region" description="Basic and acidic residues" evidence="4">
    <location>
        <begin position="51"/>
        <end position="60"/>
    </location>
</feature>
<name>A0A117I6B4_9MYCO</name>
<evidence type="ECO:0000313" key="7">
    <source>
        <dbReference type="Proteomes" id="UP000069620"/>
    </source>
</evidence>
<evidence type="ECO:0000256" key="1">
    <source>
        <dbReference type="ARBA" id="ARBA00004370"/>
    </source>
</evidence>
<keyword evidence="5" id="KW-1133">Transmembrane helix</keyword>
<evidence type="ECO:0000313" key="6">
    <source>
        <dbReference type="EMBL" id="GAS89837.1"/>
    </source>
</evidence>
<dbReference type="AlphaFoldDB" id="A0A117I6B4"/>
<comment type="caution">
    <text evidence="6">The sequence shown here is derived from an EMBL/GenBank/DDBJ whole genome shotgun (WGS) entry which is preliminary data.</text>
</comment>
<feature type="region of interest" description="Disordered" evidence="4">
    <location>
        <begin position="114"/>
        <end position="141"/>
    </location>
</feature>
<evidence type="ECO:0000256" key="5">
    <source>
        <dbReference type="SAM" id="Phobius"/>
    </source>
</evidence>
<evidence type="ECO:0000256" key="2">
    <source>
        <dbReference type="ARBA" id="ARBA00023136"/>
    </source>
</evidence>
<organism evidence="6 7">
    <name type="scientific">Mycolicibacterium brisbanense</name>
    <dbReference type="NCBI Taxonomy" id="146020"/>
    <lineage>
        <taxon>Bacteria</taxon>
        <taxon>Bacillati</taxon>
        <taxon>Actinomycetota</taxon>
        <taxon>Actinomycetes</taxon>
        <taxon>Mycobacteriales</taxon>
        <taxon>Mycobacteriaceae</taxon>
        <taxon>Mycolicibacterium</taxon>
    </lineage>
</organism>
<dbReference type="EMBL" id="BCSX01000035">
    <property type="protein sequence ID" value="GAS89837.1"/>
    <property type="molecule type" value="Genomic_DNA"/>
</dbReference>
<keyword evidence="5" id="KW-0812">Transmembrane</keyword>
<feature type="transmembrane region" description="Helical" evidence="5">
    <location>
        <begin position="158"/>
        <end position="180"/>
    </location>
</feature>
<protein>
    <submittedName>
        <fullName evidence="6">Membrane protein</fullName>
    </submittedName>
</protein>
<accession>A0A117I6B4</accession>
<evidence type="ECO:0000256" key="4">
    <source>
        <dbReference type="SAM" id="MobiDB-lite"/>
    </source>
</evidence>
<dbReference type="PANTHER" id="PTHR37042:SF4">
    <property type="entry name" value="OUTER MEMBRANE PROTEIN RV1973"/>
    <property type="match status" value="1"/>
</dbReference>
<comment type="subcellular location">
    <subcellularLocation>
        <location evidence="1">Membrane</location>
    </subcellularLocation>
</comment>
<gene>
    <name evidence="6" type="ORF">RMCB_3933</name>
</gene>
<reference evidence="7" key="2">
    <citation type="submission" date="2016-02" db="EMBL/GenBank/DDBJ databases">
        <title>Draft genome sequence of five rapidly growing Mycobacterium species.</title>
        <authorList>
            <person name="Katahira K."/>
            <person name="Gotou Y."/>
            <person name="Iida K."/>
            <person name="Ogura Y."/>
            <person name="Hayashi T."/>
        </authorList>
    </citation>
    <scope>NUCLEOTIDE SEQUENCE [LARGE SCALE GENOMIC DNA]</scope>
    <source>
        <strain evidence="7">JCM15654</strain>
    </source>
</reference>
<evidence type="ECO:0000256" key="3">
    <source>
        <dbReference type="SAM" id="Coils"/>
    </source>
</evidence>
<dbReference type="GO" id="GO:0016020">
    <property type="term" value="C:membrane"/>
    <property type="evidence" value="ECO:0007669"/>
    <property type="project" value="UniProtKB-SubCell"/>
</dbReference>
<dbReference type="Proteomes" id="UP000069620">
    <property type="component" value="Unassembled WGS sequence"/>
</dbReference>
<keyword evidence="7" id="KW-1185">Reference proteome</keyword>
<feature type="coiled-coil region" evidence="3">
    <location>
        <begin position="81"/>
        <end position="108"/>
    </location>
</feature>
<keyword evidence="2 5" id="KW-0472">Membrane</keyword>
<keyword evidence="3" id="KW-0175">Coiled coil</keyword>